<dbReference type="AlphaFoldDB" id="A0A5P9Q738"/>
<feature type="transmembrane region" description="Helical" evidence="1">
    <location>
        <begin position="46"/>
        <end position="64"/>
    </location>
</feature>
<evidence type="ECO:0000259" key="2">
    <source>
        <dbReference type="Pfam" id="PF01882"/>
    </source>
</evidence>
<keyword evidence="1" id="KW-0472">Membrane</keyword>
<dbReference type="KEGG" id="lxl:KDY119_00731"/>
<dbReference type="EMBL" id="CP045529">
    <property type="protein sequence ID" value="QFU97237.1"/>
    <property type="molecule type" value="Genomic_DNA"/>
</dbReference>
<sequence length="425" mass="45836">MAGMRTRSRRLARALAPVRDALAPAVEAATPAARTVARWTRPVTDVVSPLGWTVAVGTLLAWWAGLRYHWAELVVLALVGTVVLLAAVVFVLGRFQYAVDLDLAGHRVVVGERAVGRIQVSNPTSRPLLPAVMELPVGVGLASFPVPRLRAGAVHEDVFAVPTRRRAVIPVGPVRSVRADPLGLLRRQVDWTDAEQLYVHPRTTSLTGSSSGFLRDLEGRSTQDLSNSDVSFHALRDYVAGDDRRHVHWKTTARTGQLMVRQFEETRRSHLAVILSTRTEDYAHADEFELAVSVCGSLGLQAIREDRGLTVMSNDAQLRGDSRTRLLDDLAGVQTRSLAEGIAQLARGAAQSVADASVVAVLVGSRVSPADLRAASARLPQDVRVIAVRCVPGESAARRNIAELVVLTIGSLDELGSAMRRVTAA</sequence>
<keyword evidence="1" id="KW-0812">Transmembrane</keyword>
<dbReference type="Pfam" id="PF01882">
    <property type="entry name" value="DUF58"/>
    <property type="match status" value="1"/>
</dbReference>
<organism evidence="3 4">
    <name type="scientific">Luteimicrobium xylanilyticum</name>
    <dbReference type="NCBI Taxonomy" id="1133546"/>
    <lineage>
        <taxon>Bacteria</taxon>
        <taxon>Bacillati</taxon>
        <taxon>Actinomycetota</taxon>
        <taxon>Actinomycetes</taxon>
        <taxon>Micrococcales</taxon>
        <taxon>Luteimicrobium</taxon>
    </lineage>
</organism>
<gene>
    <name evidence="3" type="ORF">KDY119_00731</name>
</gene>
<keyword evidence="4" id="KW-1185">Reference proteome</keyword>
<dbReference type="PANTHER" id="PTHR34351">
    <property type="entry name" value="SLR1927 PROTEIN-RELATED"/>
    <property type="match status" value="1"/>
</dbReference>
<accession>A0A5P9Q738</accession>
<dbReference type="InterPro" id="IPR002881">
    <property type="entry name" value="DUF58"/>
</dbReference>
<feature type="transmembrane region" description="Helical" evidence="1">
    <location>
        <begin position="70"/>
        <end position="92"/>
    </location>
</feature>
<name>A0A5P9Q738_9MICO</name>
<evidence type="ECO:0000256" key="1">
    <source>
        <dbReference type="SAM" id="Phobius"/>
    </source>
</evidence>
<proteinExistence type="predicted"/>
<dbReference type="PANTHER" id="PTHR34351:SF1">
    <property type="entry name" value="SLR1927 PROTEIN"/>
    <property type="match status" value="1"/>
</dbReference>
<protein>
    <recommendedName>
        <fullName evidence="2">DUF58 domain-containing protein</fullName>
    </recommendedName>
</protein>
<evidence type="ECO:0000313" key="4">
    <source>
        <dbReference type="Proteomes" id="UP000326702"/>
    </source>
</evidence>
<keyword evidence="1" id="KW-1133">Transmembrane helix</keyword>
<dbReference type="OrthoDB" id="9812729at2"/>
<dbReference type="Proteomes" id="UP000326702">
    <property type="component" value="Chromosome"/>
</dbReference>
<feature type="domain" description="DUF58" evidence="2">
    <location>
        <begin position="235"/>
        <end position="390"/>
    </location>
</feature>
<evidence type="ECO:0000313" key="3">
    <source>
        <dbReference type="EMBL" id="QFU97237.1"/>
    </source>
</evidence>
<reference evidence="3 4" key="1">
    <citation type="submission" date="2019-10" db="EMBL/GenBank/DDBJ databases">
        <title>Genome sequence of Luteimicrobium xylanilyticum HY-24.</title>
        <authorList>
            <person name="Kim D.Y."/>
            <person name="Park H.-Y."/>
        </authorList>
    </citation>
    <scope>NUCLEOTIDE SEQUENCE [LARGE SCALE GENOMIC DNA]</scope>
    <source>
        <strain evidence="3 4">HY-24</strain>
    </source>
</reference>